<organism evidence="1 2">
    <name type="scientific">Mycena citricolor</name>
    <dbReference type="NCBI Taxonomy" id="2018698"/>
    <lineage>
        <taxon>Eukaryota</taxon>
        <taxon>Fungi</taxon>
        <taxon>Dikarya</taxon>
        <taxon>Basidiomycota</taxon>
        <taxon>Agaricomycotina</taxon>
        <taxon>Agaricomycetes</taxon>
        <taxon>Agaricomycetidae</taxon>
        <taxon>Agaricales</taxon>
        <taxon>Marasmiineae</taxon>
        <taxon>Mycenaceae</taxon>
        <taxon>Mycena</taxon>
    </lineage>
</organism>
<feature type="non-terminal residue" evidence="1">
    <location>
        <position position="138"/>
    </location>
</feature>
<evidence type="ECO:0000313" key="2">
    <source>
        <dbReference type="Proteomes" id="UP001295794"/>
    </source>
</evidence>
<comment type="caution">
    <text evidence="1">The sequence shown here is derived from an EMBL/GenBank/DDBJ whole genome shotgun (WGS) entry which is preliminary data.</text>
</comment>
<dbReference type="AlphaFoldDB" id="A0AAD2HYE3"/>
<keyword evidence="2" id="KW-1185">Reference proteome</keyword>
<gene>
    <name evidence="1" type="ORF">MYCIT1_LOCUS35942</name>
</gene>
<reference evidence="1" key="1">
    <citation type="submission" date="2023-11" db="EMBL/GenBank/DDBJ databases">
        <authorList>
            <person name="De Vega J J."/>
            <person name="De Vega J J."/>
        </authorList>
    </citation>
    <scope>NUCLEOTIDE SEQUENCE</scope>
</reference>
<sequence>GRYDLRARSVAIYEPKALQLNSRYTRRFDFRCVGLASNSCRAYFVSTQDTASTHPRSGCFRPRCIGSLPEASDVKSFPRAAGTPHPVSWTIRPGTLRALLWHRWVILYAGSSTNRAGRRIHCALVECPMPGVIVVRSR</sequence>
<proteinExistence type="predicted"/>
<dbReference type="EMBL" id="CAVNYO010000466">
    <property type="protein sequence ID" value="CAK5283429.1"/>
    <property type="molecule type" value="Genomic_DNA"/>
</dbReference>
<name>A0AAD2HYE3_9AGAR</name>
<dbReference type="Proteomes" id="UP001295794">
    <property type="component" value="Unassembled WGS sequence"/>
</dbReference>
<accession>A0AAD2HYE3</accession>
<evidence type="ECO:0000313" key="1">
    <source>
        <dbReference type="EMBL" id="CAK5283429.1"/>
    </source>
</evidence>
<protein>
    <submittedName>
        <fullName evidence="1">Uncharacterized protein</fullName>
    </submittedName>
</protein>